<organism evidence="1 2">
    <name type="scientific">Putridiphycobacter roseus</name>
    <dbReference type="NCBI Taxonomy" id="2219161"/>
    <lineage>
        <taxon>Bacteria</taxon>
        <taxon>Pseudomonadati</taxon>
        <taxon>Bacteroidota</taxon>
        <taxon>Flavobacteriia</taxon>
        <taxon>Flavobacteriales</taxon>
        <taxon>Crocinitomicaceae</taxon>
        <taxon>Putridiphycobacter</taxon>
    </lineage>
</organism>
<proteinExistence type="predicted"/>
<accession>A0A2W1MXU3</accession>
<comment type="caution">
    <text evidence="1">The sequence shown here is derived from an EMBL/GenBank/DDBJ whole genome shotgun (WGS) entry which is preliminary data.</text>
</comment>
<dbReference type="EMBL" id="QKSB01000007">
    <property type="protein sequence ID" value="PZE16647.1"/>
    <property type="molecule type" value="Genomic_DNA"/>
</dbReference>
<keyword evidence="2" id="KW-1185">Reference proteome</keyword>
<dbReference type="OrthoDB" id="1143855at2"/>
<gene>
    <name evidence="1" type="ORF">DNU06_12390</name>
</gene>
<dbReference type="Proteomes" id="UP000249248">
    <property type="component" value="Unassembled WGS sequence"/>
</dbReference>
<protein>
    <recommendedName>
        <fullName evidence="3">Lipocalin-like domain-containing protein</fullName>
    </recommendedName>
</protein>
<name>A0A2W1MXU3_9FLAO</name>
<dbReference type="AlphaFoldDB" id="A0A2W1MXU3"/>
<dbReference type="RefSeq" id="WP_111063663.1">
    <property type="nucleotide sequence ID" value="NZ_JBHUCU010000017.1"/>
</dbReference>
<sequence length="143" mass="16281">MNKMLLYSTVLLVFSACQKIDNYDQLDLLTDKEWALTSISENGIEIADSCELDNSILFSKDGKVSNQFGAINCNEEYGFDEWKFAQEYSLIKLKFKIAGKGLNGGVGIERREVLELSENRLLLKENVASQVQGMPKIYTYQYQ</sequence>
<evidence type="ECO:0000313" key="2">
    <source>
        <dbReference type="Proteomes" id="UP000249248"/>
    </source>
</evidence>
<reference evidence="1 2" key="1">
    <citation type="submission" date="2018-06" db="EMBL/GenBank/DDBJ databases">
        <title>The draft genome sequence of Crocinitomix sp. SM1701.</title>
        <authorList>
            <person name="Zhang X."/>
        </authorList>
    </citation>
    <scope>NUCLEOTIDE SEQUENCE [LARGE SCALE GENOMIC DNA]</scope>
    <source>
        <strain evidence="1 2">SM1701</strain>
    </source>
</reference>
<evidence type="ECO:0000313" key="1">
    <source>
        <dbReference type="EMBL" id="PZE16647.1"/>
    </source>
</evidence>
<dbReference type="PROSITE" id="PS51257">
    <property type="entry name" value="PROKAR_LIPOPROTEIN"/>
    <property type="match status" value="1"/>
</dbReference>
<evidence type="ECO:0008006" key="3">
    <source>
        <dbReference type="Google" id="ProtNLM"/>
    </source>
</evidence>